<evidence type="ECO:0000256" key="1">
    <source>
        <dbReference type="SAM" id="MobiDB-lite"/>
    </source>
</evidence>
<dbReference type="AlphaFoldDB" id="A0A267DJ52"/>
<feature type="chain" id="PRO_5011995107" evidence="2">
    <location>
        <begin position="41"/>
        <end position="91"/>
    </location>
</feature>
<evidence type="ECO:0000313" key="3">
    <source>
        <dbReference type="EMBL" id="PAA49323.1"/>
    </source>
</evidence>
<comment type="caution">
    <text evidence="3">The sequence shown here is derived from an EMBL/GenBank/DDBJ whole genome shotgun (WGS) entry which is preliminary data.</text>
</comment>
<proteinExistence type="predicted"/>
<gene>
    <name evidence="3" type="ORF">BOX15_Mlig023933g3</name>
</gene>
<keyword evidence="2" id="KW-0732">Signal</keyword>
<evidence type="ECO:0000313" key="4">
    <source>
        <dbReference type="Proteomes" id="UP000215902"/>
    </source>
</evidence>
<feature type="region of interest" description="Disordered" evidence="1">
    <location>
        <begin position="39"/>
        <end position="65"/>
    </location>
</feature>
<dbReference type="EMBL" id="NIVC01003909">
    <property type="protein sequence ID" value="PAA49323.1"/>
    <property type="molecule type" value="Genomic_DNA"/>
</dbReference>
<reference evidence="3 4" key="1">
    <citation type="submission" date="2017-06" db="EMBL/GenBank/DDBJ databases">
        <title>A platform for efficient transgenesis in Macrostomum lignano, a flatworm model organism for stem cell research.</title>
        <authorList>
            <person name="Berezikov E."/>
        </authorList>
    </citation>
    <scope>NUCLEOTIDE SEQUENCE [LARGE SCALE GENOMIC DNA]</scope>
    <source>
        <strain evidence="3">DV1</strain>
        <tissue evidence="3">Whole organism</tissue>
    </source>
</reference>
<accession>A0A267DJ52</accession>
<protein>
    <submittedName>
        <fullName evidence="3">Uncharacterized protein</fullName>
    </submittedName>
</protein>
<feature type="signal peptide" evidence="2">
    <location>
        <begin position="1"/>
        <end position="40"/>
    </location>
</feature>
<feature type="compositionally biased region" description="Acidic residues" evidence="1">
    <location>
        <begin position="44"/>
        <end position="65"/>
    </location>
</feature>
<name>A0A267DJ52_9PLAT</name>
<sequence>VLEIATSCTTRVTMKLRFCLAMLTASALLLLALLPAGANGEAERPDDDEADGPLADLEEPSSSELEEELAAQQKWFVRWRRRRWRFRFFRG</sequence>
<organism evidence="3 4">
    <name type="scientific">Macrostomum lignano</name>
    <dbReference type="NCBI Taxonomy" id="282301"/>
    <lineage>
        <taxon>Eukaryota</taxon>
        <taxon>Metazoa</taxon>
        <taxon>Spiralia</taxon>
        <taxon>Lophotrochozoa</taxon>
        <taxon>Platyhelminthes</taxon>
        <taxon>Rhabditophora</taxon>
        <taxon>Macrostomorpha</taxon>
        <taxon>Macrostomida</taxon>
        <taxon>Macrostomidae</taxon>
        <taxon>Macrostomum</taxon>
    </lineage>
</organism>
<evidence type="ECO:0000256" key="2">
    <source>
        <dbReference type="SAM" id="SignalP"/>
    </source>
</evidence>
<feature type="non-terminal residue" evidence="3">
    <location>
        <position position="1"/>
    </location>
</feature>
<keyword evidence="4" id="KW-1185">Reference proteome</keyword>
<dbReference type="Proteomes" id="UP000215902">
    <property type="component" value="Unassembled WGS sequence"/>
</dbReference>